<dbReference type="InterPro" id="IPR011332">
    <property type="entry name" value="Ribosomal_zn-bd"/>
</dbReference>
<dbReference type="PANTHER" id="PTHR35534">
    <property type="entry name" value="50S RIBOSOMAL PROTEIN L32"/>
    <property type="match status" value="1"/>
</dbReference>
<dbReference type="HAMAP" id="MF_00340">
    <property type="entry name" value="Ribosomal_bL32"/>
    <property type="match status" value="1"/>
</dbReference>
<evidence type="ECO:0000313" key="6">
    <source>
        <dbReference type="EMBL" id="GAB0057725.1"/>
    </source>
</evidence>
<dbReference type="InterPro" id="IPR002677">
    <property type="entry name" value="Ribosomal_bL32"/>
</dbReference>
<accession>A0ABQ0CAI8</accession>
<dbReference type="EMBL" id="BAAFGK010000004">
    <property type="protein sequence ID" value="GAB0057725.1"/>
    <property type="molecule type" value="Genomic_DNA"/>
</dbReference>
<sequence length="59" mass="6423">MAVPKKKVSSARGGMRRAHSALTAPALSLCPNCQEPRPPHKVCPHCGWYKGREVVAVKE</sequence>
<dbReference type="SUPFAM" id="SSF57829">
    <property type="entry name" value="Zn-binding ribosomal proteins"/>
    <property type="match status" value="1"/>
</dbReference>
<proteinExistence type="inferred from homology"/>
<gene>
    <name evidence="5 6" type="primary">rpmF</name>
    <name evidence="6" type="ORF">SIID45300_02057</name>
</gene>
<evidence type="ECO:0000256" key="3">
    <source>
        <dbReference type="ARBA" id="ARBA00023274"/>
    </source>
</evidence>
<reference evidence="6 7" key="2">
    <citation type="submission" date="2024-09" db="EMBL/GenBank/DDBJ databases">
        <title>Draft genome sequence of Candidatus Magnetaquicoccaceae bacterium FCR-1.</title>
        <authorList>
            <person name="Shimoshige H."/>
            <person name="Shimamura S."/>
            <person name="Taoka A."/>
            <person name="Kobayashi H."/>
            <person name="Maekawa T."/>
        </authorList>
    </citation>
    <scope>NUCLEOTIDE SEQUENCE [LARGE SCALE GENOMIC DNA]</scope>
    <source>
        <strain evidence="6 7">FCR-1</strain>
    </source>
</reference>
<keyword evidence="7" id="KW-1185">Reference proteome</keyword>
<evidence type="ECO:0000256" key="5">
    <source>
        <dbReference type="HAMAP-Rule" id="MF_00340"/>
    </source>
</evidence>
<comment type="similarity">
    <text evidence="1 5">Belongs to the bacterial ribosomal protein bL32 family.</text>
</comment>
<comment type="caution">
    <text evidence="6">The sequence shown here is derived from an EMBL/GenBank/DDBJ whole genome shotgun (WGS) entry which is preliminary data.</text>
</comment>
<dbReference type="PANTHER" id="PTHR35534:SF1">
    <property type="entry name" value="LARGE RIBOSOMAL SUBUNIT PROTEIN BL32"/>
    <property type="match status" value="1"/>
</dbReference>
<dbReference type="Proteomes" id="UP001628193">
    <property type="component" value="Unassembled WGS sequence"/>
</dbReference>
<organism evidence="6 7">
    <name type="scientific">Candidatus Magnetaquiglobus chichijimensis</name>
    <dbReference type="NCBI Taxonomy" id="3141448"/>
    <lineage>
        <taxon>Bacteria</taxon>
        <taxon>Pseudomonadati</taxon>
        <taxon>Pseudomonadota</taxon>
        <taxon>Magnetococcia</taxon>
        <taxon>Magnetococcales</taxon>
        <taxon>Candidatus Magnetaquicoccaceae</taxon>
        <taxon>Candidatus Magnetaquiglobus</taxon>
    </lineage>
</organism>
<evidence type="ECO:0000256" key="2">
    <source>
        <dbReference type="ARBA" id="ARBA00022980"/>
    </source>
</evidence>
<protein>
    <recommendedName>
        <fullName evidence="4 5">Large ribosomal subunit protein bL32</fullName>
    </recommendedName>
</protein>
<evidence type="ECO:0000313" key="7">
    <source>
        <dbReference type="Proteomes" id="UP001628193"/>
    </source>
</evidence>
<evidence type="ECO:0000256" key="4">
    <source>
        <dbReference type="ARBA" id="ARBA00035178"/>
    </source>
</evidence>
<evidence type="ECO:0000256" key="1">
    <source>
        <dbReference type="ARBA" id="ARBA00008560"/>
    </source>
</evidence>
<name>A0ABQ0CAI8_9PROT</name>
<dbReference type="Pfam" id="PF01783">
    <property type="entry name" value="Ribosomal_L32p"/>
    <property type="match status" value="1"/>
</dbReference>
<dbReference type="NCBIfam" id="TIGR01031">
    <property type="entry name" value="rpmF_bact"/>
    <property type="match status" value="1"/>
</dbReference>
<keyword evidence="3 5" id="KW-0687">Ribonucleoprotein</keyword>
<dbReference type="Gene3D" id="1.20.5.640">
    <property type="entry name" value="Single helix bin"/>
    <property type="match status" value="1"/>
</dbReference>
<dbReference type="RefSeq" id="WP_420905418.1">
    <property type="nucleotide sequence ID" value="NZ_BAAFGK010000004.1"/>
</dbReference>
<reference evidence="6 7" key="1">
    <citation type="submission" date="2024-05" db="EMBL/GenBank/DDBJ databases">
        <authorList>
            <consortium name="Candidatus Magnetaquicoccaceae bacterium FCR-1 genome sequencing consortium"/>
            <person name="Shimoshige H."/>
            <person name="Shimamura S."/>
            <person name="Taoka A."/>
            <person name="Kobayashi H."/>
            <person name="Maekawa T."/>
        </authorList>
    </citation>
    <scope>NUCLEOTIDE SEQUENCE [LARGE SCALE GENOMIC DNA]</scope>
    <source>
        <strain evidence="6 7">FCR-1</strain>
    </source>
</reference>
<dbReference type="InterPro" id="IPR044957">
    <property type="entry name" value="Ribosomal_bL32_bact"/>
</dbReference>
<keyword evidence="2 5" id="KW-0689">Ribosomal protein</keyword>
<dbReference type="GO" id="GO:0005840">
    <property type="term" value="C:ribosome"/>
    <property type="evidence" value="ECO:0007669"/>
    <property type="project" value="UniProtKB-KW"/>
</dbReference>